<sequence>MSTQTLLWIDDHTPLPPTRRALGPDSEAPGLLAAGGRVTPARLEEAYRHGVFPWYSPGQPVLWWSPDPRMVLHVADFRLSHSLRKTLRRFVRDPACEIRIDSAFAAVMQACASVPREGQHGTWIVPELLQAYGAWHALGRVHSVETWIGGELVGGLYGVGIGRMFYGESMFAFRTDASKIALAALVAFCRAHGIGLIDCQQHTRHLASFGAQEIPRPAFEAHLAYALAAPAPPTWAYHSGLWAQLGIGAPASDRSPSQTA</sequence>
<evidence type="ECO:0000256" key="1">
    <source>
        <dbReference type="ARBA" id="ARBA00022490"/>
    </source>
</evidence>
<dbReference type="Gene3D" id="3.30.70.3550">
    <property type="entry name" value="Leucyl/phenylalanyl-tRNA-protein transferase, N-terminal domain"/>
    <property type="match status" value="1"/>
</dbReference>
<organism evidence="5 6">
    <name type="scientific">Pseudaquabacterium terrae</name>
    <dbReference type="NCBI Taxonomy" id="2732868"/>
    <lineage>
        <taxon>Bacteria</taxon>
        <taxon>Pseudomonadati</taxon>
        <taxon>Pseudomonadota</taxon>
        <taxon>Betaproteobacteria</taxon>
        <taxon>Burkholderiales</taxon>
        <taxon>Sphaerotilaceae</taxon>
        <taxon>Pseudaquabacterium</taxon>
    </lineage>
</organism>
<dbReference type="Pfam" id="PF03588">
    <property type="entry name" value="Leu_Phe_trans"/>
    <property type="match status" value="1"/>
</dbReference>
<dbReference type="PANTHER" id="PTHR30098:SF2">
    <property type="entry name" value="LEUCYL_PHENYLALANYL-TRNA--PROTEIN TRANSFERASE"/>
    <property type="match status" value="1"/>
</dbReference>
<comment type="catalytic activity">
    <reaction evidence="4">
        <text>L-phenylalanyl-tRNA(Phe) + an N-terminal L-alpha-aminoacyl-[protein] = an N-terminal L-phenylalanyl-L-alpha-aminoacyl-[protein] + tRNA(Phe)</text>
        <dbReference type="Rhea" id="RHEA:43632"/>
        <dbReference type="Rhea" id="RHEA-COMP:9668"/>
        <dbReference type="Rhea" id="RHEA-COMP:9699"/>
        <dbReference type="Rhea" id="RHEA-COMP:10636"/>
        <dbReference type="Rhea" id="RHEA-COMP:10637"/>
        <dbReference type="ChEBI" id="CHEBI:78442"/>
        <dbReference type="ChEBI" id="CHEBI:78531"/>
        <dbReference type="ChEBI" id="CHEBI:78597"/>
        <dbReference type="ChEBI" id="CHEBI:83561"/>
        <dbReference type="EC" id="2.3.2.6"/>
    </reaction>
</comment>
<name>A0ABX2EPU9_9BURK</name>
<gene>
    <name evidence="4" type="primary">aat</name>
    <name evidence="5" type="ORF">HLB44_26925</name>
</gene>
<reference evidence="5 6" key="1">
    <citation type="submission" date="2020-05" db="EMBL/GenBank/DDBJ databases">
        <title>Aquincola sp. isolate from soil.</title>
        <authorList>
            <person name="Han J."/>
            <person name="Kim D.-U."/>
        </authorList>
    </citation>
    <scope>NUCLEOTIDE SEQUENCE [LARGE SCALE GENOMIC DNA]</scope>
    <source>
        <strain evidence="5 6">S2</strain>
    </source>
</reference>
<protein>
    <recommendedName>
        <fullName evidence="4">Leucyl/phenylalanyl-tRNA--protein transferase</fullName>
        <ecNumber evidence="4">2.3.2.6</ecNumber>
    </recommendedName>
    <alternativeName>
        <fullName evidence="4">L/F-transferase</fullName>
    </alternativeName>
    <alternativeName>
        <fullName evidence="4">Leucyltransferase</fullName>
    </alternativeName>
    <alternativeName>
        <fullName evidence="4">Phenyalanyltransferase</fullName>
    </alternativeName>
</protein>
<keyword evidence="6" id="KW-1185">Reference proteome</keyword>
<keyword evidence="3 4" id="KW-0012">Acyltransferase</keyword>
<keyword evidence="2 4" id="KW-0808">Transferase</keyword>
<proteinExistence type="inferred from homology"/>
<accession>A0ABX2EPU9</accession>
<dbReference type="HAMAP" id="MF_00688">
    <property type="entry name" value="Leu_Phe_trans"/>
    <property type="match status" value="1"/>
</dbReference>
<comment type="function">
    <text evidence="4">Functions in the N-end rule pathway of protein degradation where it conjugates Leu, Phe and, less efficiently, Met from aminoacyl-tRNAs to the N-termini of proteins containing an N-terminal arginine or lysine.</text>
</comment>
<dbReference type="NCBIfam" id="TIGR00667">
    <property type="entry name" value="aat"/>
    <property type="match status" value="1"/>
</dbReference>
<evidence type="ECO:0000313" key="5">
    <source>
        <dbReference type="EMBL" id="NRF70643.1"/>
    </source>
</evidence>
<dbReference type="EC" id="2.3.2.6" evidence="4"/>
<evidence type="ECO:0000256" key="3">
    <source>
        <dbReference type="ARBA" id="ARBA00023315"/>
    </source>
</evidence>
<dbReference type="InterPro" id="IPR004616">
    <property type="entry name" value="Leu/Phe-tRNA_Trfase"/>
</dbReference>
<dbReference type="Proteomes" id="UP000737171">
    <property type="component" value="Unassembled WGS sequence"/>
</dbReference>
<dbReference type="InterPro" id="IPR042203">
    <property type="entry name" value="Leu/Phe-tRNA_Trfase_C"/>
</dbReference>
<dbReference type="InterPro" id="IPR042221">
    <property type="entry name" value="Leu/Phe-tRNA_Trfase_N"/>
</dbReference>
<evidence type="ECO:0000256" key="2">
    <source>
        <dbReference type="ARBA" id="ARBA00022679"/>
    </source>
</evidence>
<dbReference type="EMBL" id="JABRWJ010000009">
    <property type="protein sequence ID" value="NRF70643.1"/>
    <property type="molecule type" value="Genomic_DNA"/>
</dbReference>
<comment type="caution">
    <text evidence="5">The sequence shown here is derived from an EMBL/GenBank/DDBJ whole genome shotgun (WGS) entry which is preliminary data.</text>
</comment>
<comment type="catalytic activity">
    <reaction evidence="4">
        <text>N-terminal L-arginyl-[protein] + L-leucyl-tRNA(Leu) = N-terminal L-leucyl-L-arginyl-[protein] + tRNA(Leu) + H(+)</text>
        <dbReference type="Rhea" id="RHEA:50416"/>
        <dbReference type="Rhea" id="RHEA-COMP:9613"/>
        <dbReference type="Rhea" id="RHEA-COMP:9622"/>
        <dbReference type="Rhea" id="RHEA-COMP:12672"/>
        <dbReference type="Rhea" id="RHEA-COMP:12673"/>
        <dbReference type="ChEBI" id="CHEBI:15378"/>
        <dbReference type="ChEBI" id="CHEBI:64719"/>
        <dbReference type="ChEBI" id="CHEBI:78442"/>
        <dbReference type="ChEBI" id="CHEBI:78494"/>
        <dbReference type="ChEBI" id="CHEBI:133044"/>
        <dbReference type="EC" id="2.3.2.6"/>
    </reaction>
</comment>
<evidence type="ECO:0000256" key="4">
    <source>
        <dbReference type="HAMAP-Rule" id="MF_00688"/>
    </source>
</evidence>
<dbReference type="RefSeq" id="WP_173130202.1">
    <property type="nucleotide sequence ID" value="NZ_JABRWJ010000009.1"/>
</dbReference>
<dbReference type="PANTHER" id="PTHR30098">
    <property type="entry name" value="LEUCYL/PHENYLALANYL-TRNA--PROTEIN TRANSFERASE"/>
    <property type="match status" value="1"/>
</dbReference>
<dbReference type="GO" id="GO:0008914">
    <property type="term" value="F:leucyl-tRNA--protein transferase activity"/>
    <property type="evidence" value="ECO:0007669"/>
    <property type="project" value="UniProtKB-EC"/>
</dbReference>
<dbReference type="Gene3D" id="3.40.630.70">
    <property type="entry name" value="Leucyl/phenylalanyl-tRNA-protein transferase, C-terminal domain"/>
    <property type="match status" value="1"/>
</dbReference>
<dbReference type="InterPro" id="IPR016181">
    <property type="entry name" value="Acyl_CoA_acyltransferase"/>
</dbReference>
<keyword evidence="1 4" id="KW-0963">Cytoplasm</keyword>
<evidence type="ECO:0000313" key="6">
    <source>
        <dbReference type="Proteomes" id="UP000737171"/>
    </source>
</evidence>
<dbReference type="SUPFAM" id="SSF55729">
    <property type="entry name" value="Acyl-CoA N-acyltransferases (Nat)"/>
    <property type="match status" value="1"/>
</dbReference>
<comment type="similarity">
    <text evidence="4">Belongs to the L/F-transferase family.</text>
</comment>
<comment type="subcellular location">
    <subcellularLocation>
        <location evidence="4">Cytoplasm</location>
    </subcellularLocation>
</comment>
<comment type="catalytic activity">
    <reaction evidence="4">
        <text>N-terminal L-lysyl-[protein] + L-leucyl-tRNA(Leu) = N-terminal L-leucyl-L-lysyl-[protein] + tRNA(Leu) + H(+)</text>
        <dbReference type="Rhea" id="RHEA:12340"/>
        <dbReference type="Rhea" id="RHEA-COMP:9613"/>
        <dbReference type="Rhea" id="RHEA-COMP:9622"/>
        <dbReference type="Rhea" id="RHEA-COMP:12670"/>
        <dbReference type="Rhea" id="RHEA-COMP:12671"/>
        <dbReference type="ChEBI" id="CHEBI:15378"/>
        <dbReference type="ChEBI" id="CHEBI:65249"/>
        <dbReference type="ChEBI" id="CHEBI:78442"/>
        <dbReference type="ChEBI" id="CHEBI:78494"/>
        <dbReference type="ChEBI" id="CHEBI:133043"/>
        <dbReference type="EC" id="2.3.2.6"/>
    </reaction>
</comment>